<dbReference type="NCBIfam" id="TIGR02532">
    <property type="entry name" value="IV_pilin_GFxxxE"/>
    <property type="match status" value="1"/>
</dbReference>
<dbReference type="Proteomes" id="UP000093104">
    <property type="component" value="Unassembled WGS sequence"/>
</dbReference>
<evidence type="ECO:0000313" key="2">
    <source>
        <dbReference type="Proteomes" id="UP000093104"/>
    </source>
</evidence>
<comment type="caution">
    <text evidence="1">The sequence shown here is derived from an EMBL/GenBank/DDBJ whole genome shotgun (WGS) entry which is preliminary data.</text>
</comment>
<dbReference type="InterPro" id="IPR045584">
    <property type="entry name" value="Pilin-like"/>
</dbReference>
<dbReference type="Pfam" id="PF07963">
    <property type="entry name" value="N_methyl"/>
    <property type="match status" value="1"/>
</dbReference>
<dbReference type="AlphaFoldDB" id="A0A1C7Z0S1"/>
<dbReference type="OrthoDB" id="5801210at2"/>
<organism evidence="1 2">
    <name type="scientific">Pseudomonas syringae</name>
    <dbReference type="NCBI Taxonomy" id="317"/>
    <lineage>
        <taxon>Bacteria</taxon>
        <taxon>Pseudomonadati</taxon>
        <taxon>Pseudomonadota</taxon>
        <taxon>Gammaproteobacteria</taxon>
        <taxon>Pseudomonadales</taxon>
        <taxon>Pseudomonadaceae</taxon>
        <taxon>Pseudomonas</taxon>
    </lineage>
</organism>
<dbReference type="InterPro" id="IPR012902">
    <property type="entry name" value="N_methyl_site"/>
</dbReference>
<accession>A0A1C7Z0S1</accession>
<dbReference type="SUPFAM" id="SSF54523">
    <property type="entry name" value="Pili subunits"/>
    <property type="match status" value="1"/>
</dbReference>
<dbReference type="RefSeq" id="WP_065836041.1">
    <property type="nucleotide sequence ID" value="NZ_LGSI01000070.1"/>
</dbReference>
<dbReference type="PROSITE" id="PS00409">
    <property type="entry name" value="PROKAR_NTER_METHYL"/>
    <property type="match status" value="1"/>
</dbReference>
<dbReference type="EMBL" id="LGSI01000070">
    <property type="protein sequence ID" value="OCR22098.1"/>
    <property type="molecule type" value="Genomic_DNA"/>
</dbReference>
<dbReference type="PATRIC" id="fig|317.243.peg.4509"/>
<evidence type="ECO:0000313" key="1">
    <source>
        <dbReference type="EMBL" id="OCR22098.1"/>
    </source>
</evidence>
<protein>
    <submittedName>
        <fullName evidence="1">General secretion pathway protein GspJ</fullName>
    </submittedName>
</protein>
<sequence length="206" mass="22543">MRRLSRGFTLLEMLLALVLLGVLTALVAGALLGANRALLKGERYSQRLDELRATQNFLHKALQGALPLEIQAAGDDRAVIFEGQPQRLRFAAGLDSVLGGGIQLHTFEVVGSGKGNALQVRFEHLQSAGGGAWGQPQVLLHGVRDVRFSYRGRDTRGVRTGWLQTWPWPARLPEAIRINLNSDGPVAWFPQVVALRLELSDLQVAP</sequence>
<gene>
    <name evidence="1" type="ORF">AFK24_26325</name>
</gene>
<proteinExistence type="predicted"/>
<name>A0A1C7Z0S1_PSESX</name>
<reference evidence="1 2" key="1">
    <citation type="submission" date="2015-07" db="EMBL/GenBank/DDBJ databases">
        <title>Draft genome sequence of a diazotrophic, plant growth-promoting rhizobacterium of the Pseudomonas syringae complex.</title>
        <authorList>
            <person name="Patten C.L."/>
            <person name="Jeong H."/>
        </authorList>
    </citation>
    <scope>NUCLEOTIDE SEQUENCE [LARGE SCALE GENOMIC DNA]</scope>
    <source>
        <strain evidence="1 2">GR12-2</strain>
    </source>
</reference>